<feature type="region of interest" description="Disordered" evidence="1">
    <location>
        <begin position="91"/>
        <end position="138"/>
    </location>
</feature>
<accession>A0A7J6TXW6</accession>
<evidence type="ECO:0000313" key="2">
    <source>
        <dbReference type="EMBL" id="KAF4749246.1"/>
    </source>
</evidence>
<reference evidence="2 3" key="1">
    <citation type="submission" date="2020-04" db="EMBL/GenBank/DDBJ databases">
        <title>Perkinsus olseni comparative genomics.</title>
        <authorList>
            <person name="Bogema D.R."/>
        </authorList>
    </citation>
    <scope>NUCLEOTIDE SEQUENCE [LARGE SCALE GENOMIC DNA]</scope>
    <source>
        <strain evidence="2">ATCC PRA-205</strain>
    </source>
</reference>
<sequence length="285" mass="31070">PPYTCDAATPAVAGTYRGSFEGSSTQDVSLQFAQPKKIGVMAGSYDSSSFSYSNIYYEFVSGQPWFSLRPFHDSKKLLALFNLQSMDQVRVTTPSTPYPGSTTPGDDQGPSTSPGSSSGSSSPTTRTTPTPDNTPYTCDAATPAVVGTYRGSFEGSSTQGVSLQFAQPKKIGVMAVDKKMSLFLPAFEGKPVLFYLRSITKSSYIKWTVSTGSYDSSSFSYSNIYYEFVSGQPWFSLRPFDDSNELLSLFNLQSMDQVRVYINHQCQPIRIDFGSTTSAPLAKEV</sequence>
<feature type="compositionally biased region" description="Low complexity" evidence="1">
    <location>
        <begin position="92"/>
        <end position="138"/>
    </location>
</feature>
<proteinExistence type="predicted"/>
<dbReference type="Proteomes" id="UP000574390">
    <property type="component" value="Unassembled WGS sequence"/>
</dbReference>
<dbReference type="EMBL" id="JABANM010004440">
    <property type="protein sequence ID" value="KAF4749246.1"/>
    <property type="molecule type" value="Genomic_DNA"/>
</dbReference>
<feature type="non-terminal residue" evidence="2">
    <location>
        <position position="1"/>
    </location>
</feature>
<evidence type="ECO:0000313" key="3">
    <source>
        <dbReference type="Proteomes" id="UP000574390"/>
    </source>
</evidence>
<dbReference type="AlphaFoldDB" id="A0A7J6TXW6"/>
<evidence type="ECO:0000256" key="1">
    <source>
        <dbReference type="SAM" id="MobiDB-lite"/>
    </source>
</evidence>
<organism evidence="2 3">
    <name type="scientific">Perkinsus olseni</name>
    <name type="common">Perkinsus atlanticus</name>
    <dbReference type="NCBI Taxonomy" id="32597"/>
    <lineage>
        <taxon>Eukaryota</taxon>
        <taxon>Sar</taxon>
        <taxon>Alveolata</taxon>
        <taxon>Perkinsozoa</taxon>
        <taxon>Perkinsea</taxon>
        <taxon>Perkinsida</taxon>
        <taxon>Perkinsidae</taxon>
        <taxon>Perkinsus</taxon>
    </lineage>
</organism>
<protein>
    <submittedName>
        <fullName evidence="2">Uncharacterized protein</fullName>
    </submittedName>
</protein>
<name>A0A7J6TXW6_PEROL</name>
<comment type="caution">
    <text evidence="2">The sequence shown here is derived from an EMBL/GenBank/DDBJ whole genome shotgun (WGS) entry which is preliminary data.</text>
</comment>
<gene>
    <name evidence="2" type="ORF">FOZ62_021410</name>
</gene>